<evidence type="ECO:0000256" key="5">
    <source>
        <dbReference type="ARBA" id="ARBA00022984"/>
    </source>
</evidence>
<comment type="caution">
    <text evidence="13">The sequence shown here is derived from an EMBL/GenBank/DDBJ whole genome shotgun (WGS) entry which is preliminary data.</text>
</comment>
<proteinExistence type="inferred from homology"/>
<keyword evidence="3" id="KW-0378">Hydrolase</keyword>
<evidence type="ECO:0000256" key="11">
    <source>
        <dbReference type="SAM" id="SignalP"/>
    </source>
</evidence>
<dbReference type="EMBL" id="WUMV01000003">
    <property type="protein sequence ID" value="MXN64838.1"/>
    <property type="molecule type" value="Genomic_DNA"/>
</dbReference>
<evidence type="ECO:0000259" key="12">
    <source>
        <dbReference type="Pfam" id="PF00768"/>
    </source>
</evidence>
<feature type="signal peptide" evidence="11">
    <location>
        <begin position="1"/>
        <end position="36"/>
    </location>
</feature>
<feature type="active site" evidence="7">
    <location>
        <position position="125"/>
    </location>
</feature>
<protein>
    <submittedName>
        <fullName evidence="13">D-alanyl-D-alanine carboxypeptidase</fullName>
    </submittedName>
</protein>
<keyword evidence="14" id="KW-1185">Reference proteome</keyword>
<dbReference type="GO" id="GO:0008360">
    <property type="term" value="P:regulation of cell shape"/>
    <property type="evidence" value="ECO:0007669"/>
    <property type="project" value="UniProtKB-KW"/>
</dbReference>
<dbReference type="AlphaFoldDB" id="A0A7X3LTK4"/>
<dbReference type="PANTHER" id="PTHR21581:SF6">
    <property type="entry name" value="TRAFFICKING PROTEIN PARTICLE COMPLEX SUBUNIT 12"/>
    <property type="match status" value="1"/>
</dbReference>
<evidence type="ECO:0000256" key="8">
    <source>
        <dbReference type="PIRSR" id="PIRSR618044-2"/>
    </source>
</evidence>
<feature type="region of interest" description="Disordered" evidence="10">
    <location>
        <begin position="282"/>
        <end position="303"/>
    </location>
</feature>
<keyword evidence="4" id="KW-0133">Cell shape</keyword>
<keyword evidence="13" id="KW-0121">Carboxypeptidase</keyword>
<gene>
    <name evidence="13" type="ORF">GR183_07955</name>
</gene>
<dbReference type="PANTHER" id="PTHR21581">
    <property type="entry name" value="D-ALANYL-D-ALANINE CARBOXYPEPTIDASE"/>
    <property type="match status" value="1"/>
</dbReference>
<feature type="region of interest" description="Disordered" evidence="10">
    <location>
        <begin position="409"/>
        <end position="475"/>
    </location>
</feature>
<evidence type="ECO:0000256" key="6">
    <source>
        <dbReference type="ARBA" id="ARBA00023316"/>
    </source>
</evidence>
<evidence type="ECO:0000256" key="10">
    <source>
        <dbReference type="SAM" id="MobiDB-lite"/>
    </source>
</evidence>
<feature type="active site" description="Proton acceptor" evidence="7">
    <location>
        <position position="68"/>
    </location>
</feature>
<organism evidence="13 14">
    <name type="scientific">Stappia sediminis</name>
    <dbReference type="NCBI Taxonomy" id="2692190"/>
    <lineage>
        <taxon>Bacteria</taxon>
        <taxon>Pseudomonadati</taxon>
        <taxon>Pseudomonadota</taxon>
        <taxon>Alphaproteobacteria</taxon>
        <taxon>Hyphomicrobiales</taxon>
        <taxon>Stappiaceae</taxon>
        <taxon>Stappia</taxon>
    </lineage>
</organism>
<feature type="active site" description="Acyl-ester intermediate" evidence="7">
    <location>
        <position position="65"/>
    </location>
</feature>
<evidence type="ECO:0000313" key="14">
    <source>
        <dbReference type="Proteomes" id="UP000433101"/>
    </source>
</evidence>
<reference evidence="13 14" key="1">
    <citation type="submission" date="2019-12" db="EMBL/GenBank/DDBJ databases">
        <authorList>
            <person name="Li M."/>
        </authorList>
    </citation>
    <scope>NUCLEOTIDE SEQUENCE [LARGE SCALE GENOMIC DNA]</scope>
    <source>
        <strain evidence="13 14">GBMRC 2046</strain>
    </source>
</reference>
<evidence type="ECO:0000313" key="13">
    <source>
        <dbReference type="EMBL" id="MXN64838.1"/>
    </source>
</evidence>
<keyword evidence="6" id="KW-0961">Cell wall biogenesis/degradation</keyword>
<dbReference type="GO" id="GO:0009002">
    <property type="term" value="F:serine-type D-Ala-D-Ala carboxypeptidase activity"/>
    <property type="evidence" value="ECO:0007669"/>
    <property type="project" value="InterPro"/>
</dbReference>
<dbReference type="InterPro" id="IPR001967">
    <property type="entry name" value="Peptidase_S11_N"/>
</dbReference>
<feature type="domain" description="Peptidase S11 D-alanyl-D-alanine carboxypeptidase A N-terminal" evidence="12">
    <location>
        <begin position="37"/>
        <end position="257"/>
    </location>
</feature>
<evidence type="ECO:0000256" key="1">
    <source>
        <dbReference type="ARBA" id="ARBA00007164"/>
    </source>
</evidence>
<sequence length="475" mass="50426">MFQGAFGRRLLGRAPFFMSLALSAALLAAPARPALADVASWIVFDAESGRILDEKDATRQWYPASITKLMTAYVTFKAIREGRASMQSVVTVTKNAAAEPPSKMGFRPGTKLTVENALKMVLVKSANDIAVALGEAIGGTESGFIVLMNQEASRMGLSATHFVNPHGLPDNRQVSSARDLGVLARRLWLDFPEYRGLYGHAGLKFGKKTLRSANREFLMRVRGANGLKTGYICNSGFNVAVSATRRGRTVMAVILGAGSGLERLAHSRELIEKGFDTRGRGSIEDLKGISQKPPQDGYCKSNPRPSAEELVARYGKNDKKPSAILSYNGRLEGSSGRIIPGVNVSREPAKADVPKKGNKIDWGQLMEDLAGPRLVAYNTIPVSIGVPRDAAAIAAPAITVVPVAKPGRLREATGEASQDAPEKIAKSASPGAILTSEGADEGSDDDDAGEAKPGAIFKGTLAPNAPLPILKPKSP</sequence>
<dbReference type="SUPFAM" id="SSF56601">
    <property type="entry name" value="beta-lactamase/transpeptidase-like"/>
    <property type="match status" value="1"/>
</dbReference>
<keyword evidence="5" id="KW-0573">Peptidoglycan synthesis</keyword>
<comment type="similarity">
    <text evidence="1 9">Belongs to the peptidase S11 family.</text>
</comment>
<feature type="chain" id="PRO_5031022890" evidence="11">
    <location>
        <begin position="37"/>
        <end position="475"/>
    </location>
</feature>
<evidence type="ECO:0000256" key="3">
    <source>
        <dbReference type="ARBA" id="ARBA00022801"/>
    </source>
</evidence>
<feature type="binding site" evidence="8">
    <location>
        <position position="228"/>
    </location>
    <ligand>
        <name>substrate</name>
    </ligand>
</feature>
<dbReference type="GO" id="GO:0071555">
    <property type="term" value="P:cell wall organization"/>
    <property type="evidence" value="ECO:0007669"/>
    <property type="project" value="UniProtKB-KW"/>
</dbReference>
<evidence type="ECO:0000256" key="2">
    <source>
        <dbReference type="ARBA" id="ARBA00022729"/>
    </source>
</evidence>
<dbReference type="InterPro" id="IPR018044">
    <property type="entry name" value="Peptidase_S11"/>
</dbReference>
<dbReference type="GO" id="GO:0009252">
    <property type="term" value="P:peptidoglycan biosynthetic process"/>
    <property type="evidence" value="ECO:0007669"/>
    <property type="project" value="UniProtKB-KW"/>
</dbReference>
<feature type="compositionally biased region" description="Acidic residues" evidence="10">
    <location>
        <begin position="438"/>
        <end position="448"/>
    </location>
</feature>
<evidence type="ECO:0000256" key="9">
    <source>
        <dbReference type="RuleBase" id="RU004016"/>
    </source>
</evidence>
<accession>A0A7X3LTK4</accession>
<dbReference type="GO" id="GO:0006508">
    <property type="term" value="P:proteolysis"/>
    <property type="evidence" value="ECO:0007669"/>
    <property type="project" value="InterPro"/>
</dbReference>
<dbReference type="Gene3D" id="3.40.710.10">
    <property type="entry name" value="DD-peptidase/beta-lactamase superfamily"/>
    <property type="match status" value="1"/>
</dbReference>
<dbReference type="Proteomes" id="UP000433101">
    <property type="component" value="Unassembled WGS sequence"/>
</dbReference>
<name>A0A7X3LTK4_9HYPH</name>
<dbReference type="PRINTS" id="PR00725">
    <property type="entry name" value="DADACBPTASE1"/>
</dbReference>
<evidence type="ECO:0000256" key="7">
    <source>
        <dbReference type="PIRSR" id="PIRSR618044-1"/>
    </source>
</evidence>
<dbReference type="Pfam" id="PF00768">
    <property type="entry name" value="Peptidase_S11"/>
    <property type="match status" value="1"/>
</dbReference>
<keyword evidence="13" id="KW-0645">Protease</keyword>
<evidence type="ECO:0000256" key="4">
    <source>
        <dbReference type="ARBA" id="ARBA00022960"/>
    </source>
</evidence>
<dbReference type="InterPro" id="IPR012338">
    <property type="entry name" value="Beta-lactam/transpept-like"/>
</dbReference>
<keyword evidence="2 11" id="KW-0732">Signal</keyword>